<evidence type="ECO:0000313" key="4">
    <source>
        <dbReference type="Proteomes" id="UP001521116"/>
    </source>
</evidence>
<organism evidence="3 4">
    <name type="scientific">Neofusicoccum ribis</name>
    <dbReference type="NCBI Taxonomy" id="45134"/>
    <lineage>
        <taxon>Eukaryota</taxon>
        <taxon>Fungi</taxon>
        <taxon>Dikarya</taxon>
        <taxon>Ascomycota</taxon>
        <taxon>Pezizomycotina</taxon>
        <taxon>Dothideomycetes</taxon>
        <taxon>Dothideomycetes incertae sedis</taxon>
        <taxon>Botryosphaeriales</taxon>
        <taxon>Botryosphaeriaceae</taxon>
        <taxon>Neofusicoccum</taxon>
    </lineage>
</organism>
<comment type="caution">
    <text evidence="3">The sequence shown here is derived from an EMBL/GenBank/DDBJ whole genome shotgun (WGS) entry which is preliminary data.</text>
</comment>
<reference evidence="3 4" key="1">
    <citation type="submission" date="2024-02" db="EMBL/GenBank/DDBJ databases">
        <title>De novo assembly and annotation of 12 fungi associated with fruit tree decline syndrome in Ontario, Canada.</title>
        <authorList>
            <person name="Sulman M."/>
            <person name="Ellouze W."/>
            <person name="Ilyukhin E."/>
        </authorList>
    </citation>
    <scope>NUCLEOTIDE SEQUENCE [LARGE SCALE GENOMIC DNA]</scope>
    <source>
        <strain evidence="3 4">M1-105</strain>
    </source>
</reference>
<accession>A0ABR3SBK1</accession>
<feature type="compositionally biased region" description="Basic and acidic residues" evidence="2">
    <location>
        <begin position="10"/>
        <end position="19"/>
    </location>
</feature>
<sequence>MSRYGARVFEAGRLDDLVKLPESPPSYDELGPTPPPTGPHDDEPPLKRARKESGGDQPTHAGQHSEAVPRSKDELTQTREYLLRETHLQTALEERNSGILRRVVELSQQVSRLEADAKERNDRSGEDETARYERLKEEVTKNHDVKENLTEQLENLRDETNERLDRLETNTSDLIEEAKDEVSNLVDVRID</sequence>
<dbReference type="Proteomes" id="UP001521116">
    <property type="component" value="Unassembled WGS sequence"/>
</dbReference>
<feature type="compositionally biased region" description="Basic and acidic residues" evidence="2">
    <location>
        <begin position="67"/>
        <end position="78"/>
    </location>
</feature>
<keyword evidence="4" id="KW-1185">Reference proteome</keyword>
<name>A0ABR3SBK1_9PEZI</name>
<feature type="non-terminal residue" evidence="3">
    <location>
        <position position="191"/>
    </location>
</feature>
<evidence type="ECO:0000256" key="2">
    <source>
        <dbReference type="SAM" id="MobiDB-lite"/>
    </source>
</evidence>
<protein>
    <submittedName>
        <fullName evidence="3">Uncharacterized protein</fullName>
    </submittedName>
</protein>
<feature type="region of interest" description="Disordered" evidence="2">
    <location>
        <begin position="1"/>
        <end position="78"/>
    </location>
</feature>
<evidence type="ECO:0000256" key="1">
    <source>
        <dbReference type="SAM" id="Coils"/>
    </source>
</evidence>
<feature type="coiled-coil region" evidence="1">
    <location>
        <begin position="103"/>
        <end position="177"/>
    </location>
</feature>
<dbReference type="EMBL" id="JAJVDC020000269">
    <property type="protein sequence ID" value="KAL1616305.1"/>
    <property type="molecule type" value="Genomic_DNA"/>
</dbReference>
<feature type="compositionally biased region" description="Basic and acidic residues" evidence="2">
    <location>
        <begin position="39"/>
        <end position="54"/>
    </location>
</feature>
<gene>
    <name evidence="3" type="ORF">SLS56_011446</name>
</gene>
<proteinExistence type="predicted"/>
<keyword evidence="1" id="KW-0175">Coiled coil</keyword>
<evidence type="ECO:0000313" key="3">
    <source>
        <dbReference type="EMBL" id="KAL1616305.1"/>
    </source>
</evidence>